<dbReference type="SUPFAM" id="SSF48452">
    <property type="entry name" value="TPR-like"/>
    <property type="match status" value="2"/>
</dbReference>
<accession>A0A814PHN5</accession>
<feature type="repeat" description="TPR" evidence="3">
    <location>
        <begin position="465"/>
        <end position="498"/>
    </location>
</feature>
<dbReference type="InterPro" id="IPR011990">
    <property type="entry name" value="TPR-like_helical_dom_sf"/>
</dbReference>
<organism evidence="4 5">
    <name type="scientific">Adineta ricciae</name>
    <name type="common">Rotifer</name>
    <dbReference type="NCBI Taxonomy" id="249248"/>
    <lineage>
        <taxon>Eukaryota</taxon>
        <taxon>Metazoa</taxon>
        <taxon>Spiralia</taxon>
        <taxon>Gnathifera</taxon>
        <taxon>Rotifera</taxon>
        <taxon>Eurotatoria</taxon>
        <taxon>Bdelloidea</taxon>
        <taxon>Adinetida</taxon>
        <taxon>Adinetidae</taxon>
        <taxon>Adineta</taxon>
    </lineage>
</organism>
<dbReference type="SMART" id="SM00028">
    <property type="entry name" value="TPR"/>
    <property type="match status" value="8"/>
</dbReference>
<comment type="caution">
    <text evidence="4">The sequence shown here is derived from an EMBL/GenBank/DDBJ whole genome shotgun (WGS) entry which is preliminary data.</text>
</comment>
<sequence>MDVISQVDQQSYDTSSYDQSSLMTFQMPSTRINQNYIIVWLDNIFAEVNSADCLNIVTKLREVVNSVQTFIDVDACIDFISDTEDEKIFLIASGLFGQTIVPIVHNLPQMHSIYIFSGQVLAQEQWIGEWKKIKGVYMNVNSICEVLKQSADICDQNYVALSFIKTSDDTKNKSLDELDRSFVFIQILKEILPSLHFNQQHLHDFLEYCRQEIFVDNDIEMYNIDQIEQEYYLHRPIWWLTSDCFLFSMLNRVLRTLEMDLVTKMSFFIHDLQQQIIDLHKEQFDQENKSNTYTVYRGQGISRSDFEQLKDTQGGLVIFNNFMLTTLSRTSSLAFVQDNSNMISVIFEITINLSTSSPVFALIREASYYQNEEKVIFALHSMFRIGDIKPIQETNDHLWQVHLTLTDDNNIQLQNLADVIRKETRSSHHGWQRLGNYMLKLNKFDEAEHVFLYSLNGTDNEQEKARLYHALGLVNHNQSKYSEAIELYQKAIEINQRVLPAHHIDLADSYSSIGSSYSRMNEHSQALFYHEKAFEIYQKTLSPDHLDLAACYINFGEVFHNLSRYSDALFNHQKALKIKLKVLSPDHPEVASCHSFIGTVYNSMDEYSKALSSHKEALEIRLKSLRANHPDLATSYKNIGEVYSNLNSYSEALIYHKKALEIELNILPPYHHSLALSYNNIGSVYDELNDYPNALLNYEKALQIFQEILPPNHPSFAISYNNIAGVYSSLKEYLNALLYYKKALEISHKTLPANHPYFAPLYGHIGMVYAHIGDHSTALEYYEQALHLSQQSLPPNHPHLQLYKDGIDYIKNNL</sequence>
<keyword evidence="1" id="KW-0677">Repeat</keyword>
<dbReference type="EMBL" id="CAJNOJ010000099">
    <property type="protein sequence ID" value="CAF1106769.1"/>
    <property type="molecule type" value="Genomic_DNA"/>
</dbReference>
<dbReference type="Proteomes" id="UP000663852">
    <property type="component" value="Unassembled WGS sequence"/>
</dbReference>
<dbReference type="PANTHER" id="PTHR45641:SF19">
    <property type="entry name" value="NEPHROCYSTIN-3"/>
    <property type="match status" value="1"/>
</dbReference>
<keyword evidence="2 3" id="KW-0802">TPR repeat</keyword>
<feature type="repeat" description="TPR" evidence="3">
    <location>
        <begin position="591"/>
        <end position="624"/>
    </location>
</feature>
<evidence type="ECO:0000313" key="4">
    <source>
        <dbReference type="EMBL" id="CAF1106769.1"/>
    </source>
</evidence>
<dbReference type="PROSITE" id="PS50293">
    <property type="entry name" value="TPR_REGION"/>
    <property type="match status" value="3"/>
</dbReference>
<protein>
    <submittedName>
        <fullName evidence="4">Uncharacterized protein</fullName>
    </submittedName>
</protein>
<dbReference type="Gene3D" id="3.90.176.10">
    <property type="entry name" value="Toxin ADP-ribosyltransferase, Chain A, domain 1"/>
    <property type="match status" value="1"/>
</dbReference>
<dbReference type="OrthoDB" id="431454at2759"/>
<proteinExistence type="predicted"/>
<dbReference type="Gene3D" id="1.25.40.10">
    <property type="entry name" value="Tetratricopeptide repeat domain"/>
    <property type="match status" value="3"/>
</dbReference>
<dbReference type="PROSITE" id="PS50005">
    <property type="entry name" value="TPR"/>
    <property type="match status" value="7"/>
</dbReference>
<feature type="repeat" description="TPR" evidence="3">
    <location>
        <begin position="759"/>
        <end position="792"/>
    </location>
</feature>
<dbReference type="Pfam" id="PF13424">
    <property type="entry name" value="TPR_12"/>
    <property type="match status" value="3"/>
</dbReference>
<dbReference type="PANTHER" id="PTHR45641">
    <property type="entry name" value="TETRATRICOPEPTIDE REPEAT PROTEIN (AFU_ORTHOLOGUE AFUA_6G03870)"/>
    <property type="match status" value="1"/>
</dbReference>
<dbReference type="Pfam" id="PF13374">
    <property type="entry name" value="TPR_10"/>
    <property type="match status" value="2"/>
</dbReference>
<name>A0A814PHN5_ADIRI</name>
<feature type="repeat" description="TPR" evidence="3">
    <location>
        <begin position="717"/>
        <end position="750"/>
    </location>
</feature>
<reference evidence="4" key="1">
    <citation type="submission" date="2021-02" db="EMBL/GenBank/DDBJ databases">
        <authorList>
            <person name="Nowell W R."/>
        </authorList>
    </citation>
    <scope>NUCLEOTIDE SEQUENCE</scope>
</reference>
<feature type="repeat" description="TPR" evidence="3">
    <location>
        <begin position="675"/>
        <end position="708"/>
    </location>
</feature>
<evidence type="ECO:0000313" key="5">
    <source>
        <dbReference type="Proteomes" id="UP000663852"/>
    </source>
</evidence>
<feature type="repeat" description="TPR" evidence="3">
    <location>
        <begin position="507"/>
        <end position="540"/>
    </location>
</feature>
<gene>
    <name evidence="4" type="ORF">EDS130_LOCUS20283</name>
</gene>
<evidence type="ECO:0000256" key="2">
    <source>
        <dbReference type="ARBA" id="ARBA00022803"/>
    </source>
</evidence>
<feature type="repeat" description="TPR" evidence="3">
    <location>
        <begin position="633"/>
        <end position="666"/>
    </location>
</feature>
<evidence type="ECO:0000256" key="1">
    <source>
        <dbReference type="ARBA" id="ARBA00022737"/>
    </source>
</evidence>
<dbReference type="AlphaFoldDB" id="A0A814PHN5"/>
<evidence type="ECO:0000256" key="3">
    <source>
        <dbReference type="PROSITE-ProRule" id="PRU00339"/>
    </source>
</evidence>
<dbReference type="InterPro" id="IPR019734">
    <property type="entry name" value="TPR_rpt"/>
</dbReference>
<dbReference type="SUPFAM" id="SSF56399">
    <property type="entry name" value="ADP-ribosylation"/>
    <property type="match status" value="1"/>
</dbReference>